<dbReference type="EMBL" id="CAJHNH020000537">
    <property type="protein sequence ID" value="CAG5118335.1"/>
    <property type="molecule type" value="Genomic_DNA"/>
</dbReference>
<dbReference type="EC" id="4.1.1.112" evidence="2"/>
<dbReference type="InterPro" id="IPR036663">
    <property type="entry name" value="Fumarylacetoacetase_C_sf"/>
</dbReference>
<comment type="catalytic activity">
    <reaction evidence="11">
        <text>a 3-acylpyruvate + H2O = a carboxylate + pyruvate + H(+)</text>
        <dbReference type="Rhea" id="RHEA:19009"/>
        <dbReference type="ChEBI" id="CHEBI:15361"/>
        <dbReference type="ChEBI" id="CHEBI:15377"/>
        <dbReference type="ChEBI" id="CHEBI:15378"/>
        <dbReference type="ChEBI" id="CHEBI:29067"/>
        <dbReference type="ChEBI" id="CHEBI:57278"/>
        <dbReference type="EC" id="3.7.1.5"/>
    </reaction>
</comment>
<comment type="caution">
    <text evidence="16">The sequence shown here is derived from an EMBL/GenBank/DDBJ whole genome shotgun (WGS) entry which is preliminary data.</text>
</comment>
<dbReference type="PANTHER" id="PTHR11820">
    <property type="entry name" value="ACYLPYRUVASE"/>
    <property type="match status" value="1"/>
</dbReference>
<dbReference type="OrthoDB" id="411064at2759"/>
<dbReference type="GO" id="GO:0019752">
    <property type="term" value="P:carboxylic acid metabolic process"/>
    <property type="evidence" value="ECO:0007669"/>
    <property type="project" value="UniProtKB-ARBA"/>
</dbReference>
<dbReference type="FunFam" id="3.90.850.10:FF:000003">
    <property type="entry name" value="Fumarylacetoacetate hydrolase domain-containing 1"/>
    <property type="match status" value="1"/>
</dbReference>
<dbReference type="GO" id="GO:0050163">
    <property type="term" value="F:oxaloacetate tautomerase activity"/>
    <property type="evidence" value="ECO:0007669"/>
    <property type="project" value="UniProtKB-EC"/>
</dbReference>
<evidence type="ECO:0000256" key="8">
    <source>
        <dbReference type="ARBA" id="ARBA00044911"/>
    </source>
</evidence>
<evidence type="ECO:0000256" key="1">
    <source>
        <dbReference type="ARBA" id="ARBA00010211"/>
    </source>
</evidence>
<evidence type="ECO:0000256" key="3">
    <source>
        <dbReference type="ARBA" id="ARBA00022723"/>
    </source>
</evidence>
<evidence type="ECO:0000256" key="10">
    <source>
        <dbReference type="ARBA" id="ARBA00044980"/>
    </source>
</evidence>
<dbReference type="EC" id="3.7.1.5" evidence="5"/>
<evidence type="ECO:0000256" key="13">
    <source>
        <dbReference type="ARBA" id="ARBA00047973"/>
    </source>
</evidence>
<protein>
    <recommendedName>
        <fullName evidence="10">Oxaloacetate tautomerase FAHD1, mitochondrial</fullName>
        <ecNumber evidence="5">3.7.1.5</ecNumber>
        <ecNumber evidence="2">4.1.1.112</ecNumber>
        <ecNumber evidence="9">5.3.2.2</ecNumber>
    </recommendedName>
    <alternativeName>
        <fullName evidence="7">Acylpyruvase FAHD1</fullName>
    </alternativeName>
    <alternativeName>
        <fullName evidence="6">Fumarylacetoacetate hydrolase domain-containing protein 1</fullName>
    </alternativeName>
    <alternativeName>
        <fullName evidence="4">Oxaloacetate decarboxylase</fullName>
    </alternativeName>
</protein>
<evidence type="ECO:0000256" key="9">
    <source>
        <dbReference type="ARBA" id="ARBA00044973"/>
    </source>
</evidence>
<accession>A0A8S3YSA4</accession>
<evidence type="ECO:0000256" key="11">
    <source>
        <dbReference type="ARBA" id="ARBA00047858"/>
    </source>
</evidence>
<dbReference type="EC" id="5.3.2.2" evidence="9"/>
<dbReference type="Pfam" id="PF01557">
    <property type="entry name" value="FAA_hydrolase"/>
    <property type="match status" value="1"/>
</dbReference>
<keyword evidence="3" id="KW-0479">Metal-binding</keyword>
<evidence type="ECO:0000256" key="5">
    <source>
        <dbReference type="ARBA" id="ARBA00039040"/>
    </source>
</evidence>
<dbReference type="Proteomes" id="UP000678393">
    <property type="component" value="Unassembled WGS sequence"/>
</dbReference>
<comment type="catalytic activity">
    <reaction evidence="8">
        <text>oxaloacetate = enol-oxaloacetate</text>
        <dbReference type="Rhea" id="RHEA:16021"/>
        <dbReference type="ChEBI" id="CHEBI:16452"/>
        <dbReference type="ChEBI" id="CHEBI:17479"/>
        <dbReference type="EC" id="5.3.2.2"/>
    </reaction>
    <physiologicalReaction direction="right-to-left" evidence="8">
        <dbReference type="Rhea" id="RHEA:16023"/>
    </physiologicalReaction>
</comment>
<name>A0A8S3YSA4_9EUPU</name>
<dbReference type="InterPro" id="IPR011234">
    <property type="entry name" value="Fumarylacetoacetase-like_C"/>
</dbReference>
<comment type="catalytic activity">
    <reaction evidence="13">
        <text>oxaloacetate + H(+) = pyruvate + CO2</text>
        <dbReference type="Rhea" id="RHEA:15641"/>
        <dbReference type="ChEBI" id="CHEBI:15361"/>
        <dbReference type="ChEBI" id="CHEBI:15378"/>
        <dbReference type="ChEBI" id="CHEBI:16452"/>
        <dbReference type="ChEBI" id="CHEBI:16526"/>
        <dbReference type="EC" id="4.1.1.112"/>
    </reaction>
</comment>
<dbReference type="Gene3D" id="3.90.850.10">
    <property type="entry name" value="Fumarylacetoacetase-like, C-terminal domain"/>
    <property type="match status" value="1"/>
</dbReference>
<keyword evidence="17" id="KW-1185">Reference proteome</keyword>
<sequence length="215" mass="23355">MAKLAQFKDFGKKIVCVGRNYREHAAELGNPVPSKPILFLKPTTAYISEGQAIKIPKGCTDLNHEVELGVVIGSRATNVQESEAMKYVGGYALGLDMTARDWQAEAKKNGHPWSLAKGFDTSCPISAFIEKDKIPNPENVDIWLKVNGETRQSGNTKDMIFSVAHLISYISQFFTLEPGDLLLTGTPAGVSKLKSGDIIQAGLGDVVNVQFTVQS</sequence>
<reference evidence="16" key="1">
    <citation type="submission" date="2021-04" db="EMBL/GenBank/DDBJ databases">
        <authorList>
            <consortium name="Molecular Ecology Group"/>
        </authorList>
    </citation>
    <scope>NUCLEOTIDE SEQUENCE</scope>
</reference>
<dbReference type="PANTHER" id="PTHR11820:SF7">
    <property type="entry name" value="ACYLPYRUVASE FAHD1, MITOCHONDRIAL"/>
    <property type="match status" value="1"/>
</dbReference>
<dbReference type="GO" id="GO:0018773">
    <property type="term" value="F:acetylpyruvate hydrolase activity"/>
    <property type="evidence" value="ECO:0007669"/>
    <property type="project" value="TreeGrafter"/>
</dbReference>
<evidence type="ECO:0000256" key="2">
    <source>
        <dbReference type="ARBA" id="ARBA00012947"/>
    </source>
</evidence>
<dbReference type="SUPFAM" id="SSF56529">
    <property type="entry name" value="FAH"/>
    <property type="match status" value="1"/>
</dbReference>
<organism evidence="16 17">
    <name type="scientific">Candidula unifasciata</name>
    <dbReference type="NCBI Taxonomy" id="100452"/>
    <lineage>
        <taxon>Eukaryota</taxon>
        <taxon>Metazoa</taxon>
        <taxon>Spiralia</taxon>
        <taxon>Lophotrochozoa</taxon>
        <taxon>Mollusca</taxon>
        <taxon>Gastropoda</taxon>
        <taxon>Heterobranchia</taxon>
        <taxon>Euthyneura</taxon>
        <taxon>Panpulmonata</taxon>
        <taxon>Eupulmonata</taxon>
        <taxon>Stylommatophora</taxon>
        <taxon>Helicina</taxon>
        <taxon>Helicoidea</taxon>
        <taxon>Geomitridae</taxon>
        <taxon>Candidula</taxon>
    </lineage>
</organism>
<evidence type="ECO:0000313" key="16">
    <source>
        <dbReference type="EMBL" id="CAG5118335.1"/>
    </source>
</evidence>
<evidence type="ECO:0000256" key="4">
    <source>
        <dbReference type="ARBA" id="ARBA00032305"/>
    </source>
</evidence>
<dbReference type="GO" id="GO:0047621">
    <property type="term" value="F:acylpyruvate hydrolase activity"/>
    <property type="evidence" value="ECO:0007669"/>
    <property type="project" value="UniProtKB-EC"/>
</dbReference>
<evidence type="ECO:0000256" key="6">
    <source>
        <dbReference type="ARBA" id="ARBA00042340"/>
    </source>
</evidence>
<dbReference type="GO" id="GO:0005739">
    <property type="term" value="C:mitochondrion"/>
    <property type="evidence" value="ECO:0007669"/>
    <property type="project" value="TreeGrafter"/>
</dbReference>
<evidence type="ECO:0000259" key="15">
    <source>
        <dbReference type="Pfam" id="PF01557"/>
    </source>
</evidence>
<evidence type="ECO:0000256" key="14">
    <source>
        <dbReference type="ARBA" id="ARBA00048846"/>
    </source>
</evidence>
<gene>
    <name evidence="16" type="ORF">CUNI_LOCUS3893</name>
</gene>
<comment type="catalytic activity">
    <reaction evidence="12">
        <text>3-fumarylpyruvate + H2O = fumarate + pyruvate + H(+)</text>
        <dbReference type="Rhea" id="RHEA:26168"/>
        <dbReference type="ChEBI" id="CHEBI:15361"/>
        <dbReference type="ChEBI" id="CHEBI:15377"/>
        <dbReference type="ChEBI" id="CHEBI:15378"/>
        <dbReference type="ChEBI" id="CHEBI:16854"/>
        <dbReference type="ChEBI" id="CHEBI:29806"/>
    </reaction>
</comment>
<feature type="domain" description="Fumarylacetoacetase-like C-terminal" evidence="15">
    <location>
        <begin position="13"/>
        <end position="213"/>
    </location>
</feature>
<proteinExistence type="inferred from homology"/>
<dbReference type="GO" id="GO:0008948">
    <property type="term" value="F:oxaloacetate decarboxylase activity"/>
    <property type="evidence" value="ECO:0007669"/>
    <property type="project" value="UniProtKB-EC"/>
</dbReference>
<evidence type="ECO:0000313" key="17">
    <source>
        <dbReference type="Proteomes" id="UP000678393"/>
    </source>
</evidence>
<dbReference type="NCBIfam" id="NF007967">
    <property type="entry name" value="PRK10691.1"/>
    <property type="match status" value="1"/>
</dbReference>
<dbReference type="AlphaFoldDB" id="A0A8S3YSA4"/>
<evidence type="ECO:0000256" key="12">
    <source>
        <dbReference type="ARBA" id="ARBA00047963"/>
    </source>
</evidence>
<evidence type="ECO:0000256" key="7">
    <source>
        <dbReference type="ARBA" id="ARBA00044830"/>
    </source>
</evidence>
<dbReference type="GO" id="GO:0046872">
    <property type="term" value="F:metal ion binding"/>
    <property type="evidence" value="ECO:0007669"/>
    <property type="project" value="UniProtKB-KW"/>
</dbReference>
<comment type="similarity">
    <text evidence="1">Belongs to the FAH family.</text>
</comment>
<comment type="catalytic activity">
    <reaction evidence="14">
        <text>acetylpyruvate + H2O = acetate + pyruvate + H(+)</text>
        <dbReference type="Rhea" id="RHEA:16097"/>
        <dbReference type="ChEBI" id="CHEBI:15360"/>
        <dbReference type="ChEBI" id="CHEBI:15361"/>
        <dbReference type="ChEBI" id="CHEBI:15377"/>
        <dbReference type="ChEBI" id="CHEBI:15378"/>
        <dbReference type="ChEBI" id="CHEBI:30089"/>
    </reaction>
</comment>